<dbReference type="Pfam" id="PF00440">
    <property type="entry name" value="TetR_N"/>
    <property type="match status" value="1"/>
</dbReference>
<keyword evidence="1" id="KW-0805">Transcription regulation</keyword>
<dbReference type="Gene3D" id="1.10.357.10">
    <property type="entry name" value="Tetracycline Repressor, domain 2"/>
    <property type="match status" value="1"/>
</dbReference>
<evidence type="ECO:0000259" key="5">
    <source>
        <dbReference type="PROSITE" id="PS50977"/>
    </source>
</evidence>
<accession>A0ABN2XYA6</accession>
<dbReference type="RefSeq" id="WP_344557542.1">
    <property type="nucleotide sequence ID" value="NZ_BAAANS010000063.1"/>
</dbReference>
<dbReference type="InterPro" id="IPR036271">
    <property type="entry name" value="Tet_transcr_reg_TetR-rel_C_sf"/>
</dbReference>
<dbReference type="PRINTS" id="PR00455">
    <property type="entry name" value="HTHTETR"/>
</dbReference>
<proteinExistence type="predicted"/>
<reference evidence="6 7" key="1">
    <citation type="journal article" date="2019" name="Int. J. Syst. Evol. Microbiol.">
        <title>The Global Catalogue of Microorganisms (GCM) 10K type strain sequencing project: providing services to taxonomists for standard genome sequencing and annotation.</title>
        <authorList>
            <consortium name="The Broad Institute Genomics Platform"/>
            <consortium name="The Broad Institute Genome Sequencing Center for Infectious Disease"/>
            <person name="Wu L."/>
            <person name="Ma J."/>
        </authorList>
    </citation>
    <scope>NUCLEOTIDE SEQUENCE [LARGE SCALE GENOMIC DNA]</scope>
    <source>
        <strain evidence="6 7">JCM 14559</strain>
    </source>
</reference>
<dbReference type="InterPro" id="IPR050109">
    <property type="entry name" value="HTH-type_TetR-like_transc_reg"/>
</dbReference>
<evidence type="ECO:0000313" key="7">
    <source>
        <dbReference type="Proteomes" id="UP001500897"/>
    </source>
</evidence>
<keyword evidence="3" id="KW-0804">Transcription</keyword>
<dbReference type="SUPFAM" id="SSF48498">
    <property type="entry name" value="Tetracyclin repressor-like, C-terminal domain"/>
    <property type="match status" value="1"/>
</dbReference>
<evidence type="ECO:0000256" key="1">
    <source>
        <dbReference type="ARBA" id="ARBA00023015"/>
    </source>
</evidence>
<name>A0ABN2XYA6_9ACTN</name>
<dbReference type="InterPro" id="IPR041490">
    <property type="entry name" value="KstR2_TetR_C"/>
</dbReference>
<dbReference type="Proteomes" id="UP001500897">
    <property type="component" value="Unassembled WGS sequence"/>
</dbReference>
<organism evidence="6 7">
    <name type="scientific">Kitasatospora saccharophila</name>
    <dbReference type="NCBI Taxonomy" id="407973"/>
    <lineage>
        <taxon>Bacteria</taxon>
        <taxon>Bacillati</taxon>
        <taxon>Actinomycetota</taxon>
        <taxon>Actinomycetes</taxon>
        <taxon>Kitasatosporales</taxon>
        <taxon>Streptomycetaceae</taxon>
        <taxon>Kitasatospora</taxon>
    </lineage>
</organism>
<dbReference type="PROSITE" id="PS50977">
    <property type="entry name" value="HTH_TETR_2"/>
    <property type="match status" value="1"/>
</dbReference>
<dbReference type="InterPro" id="IPR009057">
    <property type="entry name" value="Homeodomain-like_sf"/>
</dbReference>
<dbReference type="SUPFAM" id="SSF46689">
    <property type="entry name" value="Homeodomain-like"/>
    <property type="match status" value="1"/>
</dbReference>
<evidence type="ECO:0000256" key="3">
    <source>
        <dbReference type="ARBA" id="ARBA00023163"/>
    </source>
</evidence>
<protein>
    <submittedName>
        <fullName evidence="6">TetR/AcrR family transcriptional regulator</fullName>
    </submittedName>
</protein>
<keyword evidence="2 4" id="KW-0238">DNA-binding</keyword>
<keyword evidence="7" id="KW-1185">Reference proteome</keyword>
<evidence type="ECO:0000256" key="4">
    <source>
        <dbReference type="PROSITE-ProRule" id="PRU00335"/>
    </source>
</evidence>
<dbReference type="PANTHER" id="PTHR30055">
    <property type="entry name" value="HTH-TYPE TRANSCRIPTIONAL REGULATOR RUTR"/>
    <property type="match status" value="1"/>
</dbReference>
<dbReference type="Pfam" id="PF17932">
    <property type="entry name" value="TetR_C_24"/>
    <property type="match status" value="1"/>
</dbReference>
<evidence type="ECO:0000256" key="2">
    <source>
        <dbReference type="ARBA" id="ARBA00023125"/>
    </source>
</evidence>
<evidence type="ECO:0000313" key="6">
    <source>
        <dbReference type="EMBL" id="GAA2118564.1"/>
    </source>
</evidence>
<sequence length="201" mass="22379">MSSTTQKLIIETARQEFAERGYGATSIRDIARRSGMSLSALYHYYPGKQELLRAIIDEGMDEYFHSCDQALEQAGDDPAERLAALVEATVRFRAEHPAKSSITITEQRSLEPEHLAAYEARIAGATQQWAGIIQAGLDQGVFTTPHPDDARRAVIAMCNAVAQWYRPGGELGEDDLVERYVSLALTIVEYRPRGVVRRPAR</sequence>
<dbReference type="PANTHER" id="PTHR30055:SF234">
    <property type="entry name" value="HTH-TYPE TRANSCRIPTIONAL REGULATOR BETI"/>
    <property type="match status" value="1"/>
</dbReference>
<dbReference type="EMBL" id="BAAANS010000063">
    <property type="protein sequence ID" value="GAA2118564.1"/>
    <property type="molecule type" value="Genomic_DNA"/>
</dbReference>
<feature type="domain" description="HTH tetR-type" evidence="5">
    <location>
        <begin position="3"/>
        <end position="63"/>
    </location>
</feature>
<comment type="caution">
    <text evidence="6">The sequence shown here is derived from an EMBL/GenBank/DDBJ whole genome shotgun (WGS) entry which is preliminary data.</text>
</comment>
<feature type="DNA-binding region" description="H-T-H motif" evidence="4">
    <location>
        <begin position="26"/>
        <end position="45"/>
    </location>
</feature>
<gene>
    <name evidence="6" type="ORF">GCM10009759_65950</name>
</gene>
<dbReference type="InterPro" id="IPR001647">
    <property type="entry name" value="HTH_TetR"/>
</dbReference>